<keyword evidence="5 6" id="KW-0472">Membrane</keyword>
<keyword evidence="3 6" id="KW-0812">Transmembrane</keyword>
<dbReference type="GO" id="GO:0005886">
    <property type="term" value="C:plasma membrane"/>
    <property type="evidence" value="ECO:0007669"/>
    <property type="project" value="UniProtKB-SubCell"/>
</dbReference>
<feature type="transmembrane region" description="Helical" evidence="6">
    <location>
        <begin position="228"/>
        <end position="250"/>
    </location>
</feature>
<dbReference type="PANTHER" id="PTHR39087:SF2">
    <property type="entry name" value="UPF0104 MEMBRANE PROTEIN MJ1595"/>
    <property type="match status" value="1"/>
</dbReference>
<comment type="caution">
    <text evidence="7">The sequence shown here is derived from an EMBL/GenBank/DDBJ whole genome shotgun (WGS) entry which is preliminary data.</text>
</comment>
<evidence type="ECO:0000256" key="6">
    <source>
        <dbReference type="SAM" id="Phobius"/>
    </source>
</evidence>
<dbReference type="NCBIfam" id="TIGR00374">
    <property type="entry name" value="flippase-like domain"/>
    <property type="match status" value="1"/>
</dbReference>
<feature type="non-terminal residue" evidence="7">
    <location>
        <position position="271"/>
    </location>
</feature>
<evidence type="ECO:0000256" key="3">
    <source>
        <dbReference type="ARBA" id="ARBA00022692"/>
    </source>
</evidence>
<evidence type="ECO:0008006" key="8">
    <source>
        <dbReference type="Google" id="ProtNLM"/>
    </source>
</evidence>
<evidence type="ECO:0000256" key="2">
    <source>
        <dbReference type="ARBA" id="ARBA00022475"/>
    </source>
</evidence>
<keyword evidence="4 6" id="KW-1133">Transmembrane helix</keyword>
<accession>X1F4P5</accession>
<organism evidence="7">
    <name type="scientific">marine sediment metagenome</name>
    <dbReference type="NCBI Taxonomy" id="412755"/>
    <lineage>
        <taxon>unclassified sequences</taxon>
        <taxon>metagenomes</taxon>
        <taxon>ecological metagenomes</taxon>
    </lineage>
</organism>
<evidence type="ECO:0000313" key="7">
    <source>
        <dbReference type="EMBL" id="GAH40596.1"/>
    </source>
</evidence>
<dbReference type="AlphaFoldDB" id="X1F4P5"/>
<evidence type="ECO:0000256" key="1">
    <source>
        <dbReference type="ARBA" id="ARBA00004651"/>
    </source>
</evidence>
<feature type="transmembrane region" description="Helical" evidence="6">
    <location>
        <begin position="44"/>
        <end position="64"/>
    </location>
</feature>
<feature type="transmembrane region" description="Helical" evidence="6">
    <location>
        <begin position="132"/>
        <end position="154"/>
    </location>
</feature>
<evidence type="ECO:0000256" key="4">
    <source>
        <dbReference type="ARBA" id="ARBA00022989"/>
    </source>
</evidence>
<reference evidence="7" key="1">
    <citation type="journal article" date="2014" name="Front. Microbiol.">
        <title>High frequency of phylogenetically diverse reductive dehalogenase-homologous genes in deep subseafloor sedimentary metagenomes.</title>
        <authorList>
            <person name="Kawai M."/>
            <person name="Futagami T."/>
            <person name="Toyoda A."/>
            <person name="Takaki Y."/>
            <person name="Nishi S."/>
            <person name="Hori S."/>
            <person name="Arai W."/>
            <person name="Tsubouchi T."/>
            <person name="Morono Y."/>
            <person name="Uchiyama I."/>
            <person name="Ito T."/>
            <person name="Fujiyama A."/>
            <person name="Inagaki F."/>
            <person name="Takami H."/>
        </authorList>
    </citation>
    <scope>NUCLEOTIDE SEQUENCE</scope>
    <source>
        <strain evidence="7">Expedition CK06-06</strain>
    </source>
</reference>
<comment type="subcellular location">
    <subcellularLocation>
        <location evidence="1">Cell membrane</location>
        <topology evidence="1">Multi-pass membrane protein</topology>
    </subcellularLocation>
</comment>
<dbReference type="InterPro" id="IPR022791">
    <property type="entry name" value="L-PG_synthase/AglD"/>
</dbReference>
<evidence type="ECO:0000256" key="5">
    <source>
        <dbReference type="ARBA" id="ARBA00023136"/>
    </source>
</evidence>
<feature type="transmembrane region" description="Helical" evidence="6">
    <location>
        <begin position="174"/>
        <end position="192"/>
    </location>
</feature>
<protein>
    <recommendedName>
        <fullName evidence="8">Flippase-like domain-containing protein</fullName>
    </recommendedName>
</protein>
<dbReference type="PANTHER" id="PTHR39087">
    <property type="entry name" value="UPF0104 MEMBRANE PROTEIN MJ1595"/>
    <property type="match status" value="1"/>
</dbReference>
<gene>
    <name evidence="7" type="ORF">S03H2_18687</name>
</gene>
<feature type="transmembrane region" description="Helical" evidence="6">
    <location>
        <begin position="12"/>
        <end position="32"/>
    </location>
</feature>
<proteinExistence type="predicted"/>
<dbReference type="EMBL" id="BARU01009710">
    <property type="protein sequence ID" value="GAH40596.1"/>
    <property type="molecule type" value="Genomic_DNA"/>
</dbReference>
<keyword evidence="2" id="KW-1003">Cell membrane</keyword>
<dbReference type="Pfam" id="PF03706">
    <property type="entry name" value="LPG_synthase_TM"/>
    <property type="match status" value="1"/>
</dbReference>
<sequence length="271" mass="31221">MKESKRKKNITLVILKYMTSLSFAGLIIYFLFRNQDPAALIEKISEVEIGWVFLSIICGGWAYINRGMRWIVLIDALGYKSSKLNSISSVSVGYFTNLFIPRAGEITRCTALNRIEKIPVDKLFGTILVERVIDLVFLISLFLLTLILKLDLILRFFTELGSQSSDSTTLGSTKYYVLIAILMFFVLAYYLLKRWIVKTSFYEKIIEFIDGLKEGFKSIKKMKRKSSFWFHTFSIWIMYFLMTYVCFFAIEETSNLTISDGLFLLVLGGIG</sequence>
<name>X1F4P5_9ZZZZ</name>